<evidence type="ECO:0000313" key="4">
    <source>
        <dbReference type="Proteomes" id="UP000245802"/>
    </source>
</evidence>
<dbReference type="InterPro" id="IPR003423">
    <property type="entry name" value="OMP_efflux"/>
</dbReference>
<gene>
    <name evidence="3" type="ORF">C1280_15275</name>
</gene>
<comment type="similarity">
    <text evidence="1">Belongs to the outer membrane factor (OMF) (TC 1.B.17) family.</text>
</comment>
<feature type="region of interest" description="Disordered" evidence="2">
    <location>
        <begin position="1"/>
        <end position="68"/>
    </location>
</feature>
<dbReference type="InterPro" id="IPR010131">
    <property type="entry name" value="MdtP/NodT-like"/>
</dbReference>
<dbReference type="PANTHER" id="PTHR30203:SF24">
    <property type="entry name" value="BLR4935 PROTEIN"/>
    <property type="match status" value="1"/>
</dbReference>
<proteinExistence type="inferred from homology"/>
<dbReference type="Gene3D" id="1.20.1600.10">
    <property type="entry name" value="Outer membrane efflux proteins (OEP)"/>
    <property type="match status" value="1"/>
</dbReference>
<dbReference type="SUPFAM" id="SSF56954">
    <property type="entry name" value="Outer membrane efflux proteins (OEP)"/>
    <property type="match status" value="1"/>
</dbReference>
<feature type="compositionally biased region" description="Gly residues" evidence="2">
    <location>
        <begin position="40"/>
        <end position="49"/>
    </location>
</feature>
<organism evidence="3 4">
    <name type="scientific">Gemmata obscuriglobus</name>
    <dbReference type="NCBI Taxonomy" id="114"/>
    <lineage>
        <taxon>Bacteria</taxon>
        <taxon>Pseudomonadati</taxon>
        <taxon>Planctomycetota</taxon>
        <taxon>Planctomycetia</taxon>
        <taxon>Gemmatales</taxon>
        <taxon>Gemmataceae</taxon>
        <taxon>Gemmata</taxon>
    </lineage>
</organism>
<dbReference type="GO" id="GO:0015562">
    <property type="term" value="F:efflux transmembrane transporter activity"/>
    <property type="evidence" value="ECO:0007669"/>
    <property type="project" value="InterPro"/>
</dbReference>
<protein>
    <recommendedName>
        <fullName evidence="5">TolC family protein</fullName>
    </recommendedName>
</protein>
<accession>A0A2Z3GWU9</accession>
<keyword evidence="4" id="KW-1185">Reference proteome</keyword>
<dbReference type="Pfam" id="PF02321">
    <property type="entry name" value="OEP"/>
    <property type="match status" value="1"/>
</dbReference>
<reference evidence="3 4" key="1">
    <citation type="submission" date="2018-01" db="EMBL/GenBank/DDBJ databases">
        <title>G. obscuriglobus.</title>
        <authorList>
            <person name="Franke J."/>
            <person name="Blomberg W."/>
            <person name="Selmecki A."/>
        </authorList>
    </citation>
    <scope>NUCLEOTIDE SEQUENCE [LARGE SCALE GENOMIC DNA]</scope>
    <source>
        <strain evidence="3 4">DSM 5831</strain>
    </source>
</reference>
<evidence type="ECO:0000256" key="1">
    <source>
        <dbReference type="ARBA" id="ARBA00007613"/>
    </source>
</evidence>
<name>A0A2Z3GWU9_9BACT</name>
<dbReference type="Proteomes" id="UP000245802">
    <property type="component" value="Chromosome"/>
</dbReference>
<dbReference type="EMBL" id="CP025958">
    <property type="protein sequence ID" value="AWM38213.1"/>
    <property type="molecule type" value="Genomic_DNA"/>
</dbReference>
<dbReference type="AlphaFoldDB" id="A0A2Z3GWU9"/>
<evidence type="ECO:0000256" key="2">
    <source>
        <dbReference type="SAM" id="MobiDB-lite"/>
    </source>
</evidence>
<sequence length="642" mass="67513">MGGRAVRRVSGGSGGHLRGPRVPCGSDRGRGRGQVPCAGRTGGGSGMAGGAVPAPGGARAGLDRAERGPARLRGVAAVKRLPTGARGKSAGQAGGAAVRSGGEIGRKRYGGNEMRPRTALALALTFSGAGCATRSPLPDGAFVREPLPAPQLPAAPKPQPLPAPPAIAPSAGSPLQLTEVLKSIDAAFPLLYAIEQERAIAAGQRLAAEGQFDPTIRAGAVDQAGTFSSTRLDAGVQQATPFGGVTTFAGWRQGLGNFPIYYGERKTAEGGEFRAGVNVPLLQNRDIDARRARLRAAQIAERAADPTIRRARLDAFRAGAQAYWAWQTAGAQYRIAKDLLALAQKRQALLDESFKAQNIGEAVPTLNRRLAAGREETLLATERALQQAALRLSLFLRDPAGDPVVPQAEWLRPDFPELVPASPTSAQLGADVAAALAQRPELVQFQLEKERRAVELQLATNQLQPALNAYAQVAQDVGIAKKTFTGSGPFDTDRTAAEVGATFEVPLPFRNARGLSATARAQLAQLLARERYARDDVTAQVQDAVSELQQAYLRVGKAREEQRQAQRVLELDTESFKAGNTSLIDLNIQEIAAAEARVKVVTLLGNYYQAVANYLAALGLDATGPQGGAVLPNTAPQAAPKP</sequence>
<dbReference type="PANTHER" id="PTHR30203">
    <property type="entry name" value="OUTER MEMBRANE CATION EFFLUX PROTEIN"/>
    <property type="match status" value="1"/>
</dbReference>
<dbReference type="KEGG" id="gog:C1280_15275"/>
<evidence type="ECO:0008006" key="5">
    <source>
        <dbReference type="Google" id="ProtNLM"/>
    </source>
</evidence>
<evidence type="ECO:0000313" key="3">
    <source>
        <dbReference type="EMBL" id="AWM38213.1"/>
    </source>
</evidence>